<dbReference type="InterPro" id="IPR020845">
    <property type="entry name" value="AMP-binding_CS"/>
</dbReference>
<dbReference type="Proteomes" id="UP000199377">
    <property type="component" value="Unassembled WGS sequence"/>
</dbReference>
<dbReference type="InterPro" id="IPR042099">
    <property type="entry name" value="ANL_N_sf"/>
</dbReference>
<dbReference type="RefSeq" id="WP_092856637.1">
    <property type="nucleotide sequence ID" value="NZ_FOQH01000001.1"/>
</dbReference>
<evidence type="ECO:0000256" key="4">
    <source>
        <dbReference type="ARBA" id="ARBA00023136"/>
    </source>
</evidence>
<evidence type="ECO:0000256" key="7">
    <source>
        <dbReference type="ARBA" id="ARBA00042773"/>
    </source>
</evidence>
<dbReference type="GO" id="GO:0016020">
    <property type="term" value="C:membrane"/>
    <property type="evidence" value="ECO:0007669"/>
    <property type="project" value="UniProtKB-SubCell"/>
</dbReference>
<dbReference type="OrthoDB" id="9803968at2"/>
<feature type="domain" description="AMP-binding enzyme C-terminal" evidence="9">
    <location>
        <begin position="458"/>
        <end position="533"/>
    </location>
</feature>
<dbReference type="InterPro" id="IPR025110">
    <property type="entry name" value="AMP-bd_C"/>
</dbReference>
<dbReference type="PANTHER" id="PTHR43767:SF8">
    <property type="entry name" value="LONG-CHAIN-FATTY-ACID--COA LIGASE"/>
    <property type="match status" value="1"/>
</dbReference>
<dbReference type="EC" id="6.2.1.3" evidence="5"/>
<evidence type="ECO:0000259" key="8">
    <source>
        <dbReference type="Pfam" id="PF00501"/>
    </source>
</evidence>
<dbReference type="Gene3D" id="3.40.50.12780">
    <property type="entry name" value="N-terminal domain of ligase-like"/>
    <property type="match status" value="1"/>
</dbReference>
<name>A0A1I3BGU7_9RHOB</name>
<reference evidence="10 11" key="1">
    <citation type="submission" date="2016-10" db="EMBL/GenBank/DDBJ databases">
        <authorList>
            <person name="de Groot N.N."/>
        </authorList>
    </citation>
    <scope>NUCLEOTIDE SEQUENCE [LARGE SCALE GENOMIC DNA]</scope>
    <source>
        <strain evidence="10 11">CGMCC 1.11030</strain>
    </source>
</reference>
<keyword evidence="3" id="KW-0436">Ligase</keyword>
<dbReference type="Gene3D" id="3.30.300.30">
    <property type="match status" value="1"/>
</dbReference>
<evidence type="ECO:0000256" key="3">
    <source>
        <dbReference type="ARBA" id="ARBA00022598"/>
    </source>
</evidence>
<dbReference type="GO" id="GO:0004467">
    <property type="term" value="F:long-chain fatty acid-CoA ligase activity"/>
    <property type="evidence" value="ECO:0007669"/>
    <property type="project" value="UniProtKB-EC"/>
</dbReference>
<dbReference type="InterPro" id="IPR050237">
    <property type="entry name" value="ATP-dep_AMP-bd_enzyme"/>
</dbReference>
<proteinExistence type="predicted"/>
<feature type="domain" description="AMP-dependent synthetase/ligase" evidence="8">
    <location>
        <begin position="29"/>
        <end position="407"/>
    </location>
</feature>
<dbReference type="Pfam" id="PF00501">
    <property type="entry name" value="AMP-binding"/>
    <property type="match status" value="1"/>
</dbReference>
<keyword evidence="11" id="KW-1185">Reference proteome</keyword>
<evidence type="ECO:0000313" key="11">
    <source>
        <dbReference type="Proteomes" id="UP000199377"/>
    </source>
</evidence>
<comment type="pathway">
    <text evidence="2">Lipid metabolism; fatty acid beta-oxidation.</text>
</comment>
<evidence type="ECO:0000259" key="9">
    <source>
        <dbReference type="Pfam" id="PF13193"/>
    </source>
</evidence>
<dbReference type="SUPFAM" id="SSF56801">
    <property type="entry name" value="Acetyl-CoA synthetase-like"/>
    <property type="match status" value="1"/>
</dbReference>
<dbReference type="EMBL" id="FOQH01000001">
    <property type="protein sequence ID" value="SFH61517.1"/>
    <property type="molecule type" value="Genomic_DNA"/>
</dbReference>
<dbReference type="PROSITE" id="PS00455">
    <property type="entry name" value="AMP_BINDING"/>
    <property type="match status" value="1"/>
</dbReference>
<sequence>MGAPRSKWHAEGVDPDYVPASTTLNALFADYAARYAGRVAIDYNDRELSYEGLARESARVAAGLRRIGVGKGDVVALYLPNTVLHPIFFFGILQAGAAVTHLSPLDAVRELEHKVRDSGARLLISLTQPPFAQRTLELLAAGILPRAVLADDAAWGGTGGPVPADDRVLSWETLVEGADATLPPVPVTPEDPSLLQYTGGTTGLPKAAVLTHAALAAAAQLYRYAWEHDPERVEKGERGLSISPLFHIMGLSAIMIRRIATGGVLILQQRFELEKFVDAIERKRPHSTGGVPTLWIAVANMPGVETRDFSSLRTIGAGGAPLAVETWRRIKALTGLGLRGGWGMTEIGAAGTMVPAGTPDAKMGTIGLPIPGIRIEIVSVDDPRKVLPAGETGEMRIKSPTLMSGYHNNPQETAESFVDGWFLTGDIGYADEDGFLYLVDRKKDLILSGGYNVYPLAVEHAVLEHPDVVEAMVIGLPDDYRGESAWAYVVLRDGAPPLTIEALRAFLDTRLGRHELPQGVEIRQALPRTAVGKYSRKTLRDEVLNARAAG</sequence>
<dbReference type="InterPro" id="IPR045851">
    <property type="entry name" value="AMP-bd_C_sf"/>
</dbReference>
<dbReference type="AlphaFoldDB" id="A0A1I3BGU7"/>
<evidence type="ECO:0000256" key="6">
    <source>
        <dbReference type="ARBA" id="ARBA00039545"/>
    </source>
</evidence>
<dbReference type="InterPro" id="IPR000873">
    <property type="entry name" value="AMP-dep_synth/lig_dom"/>
</dbReference>
<dbReference type="PANTHER" id="PTHR43767">
    <property type="entry name" value="LONG-CHAIN-FATTY-ACID--COA LIGASE"/>
    <property type="match status" value="1"/>
</dbReference>
<keyword evidence="4" id="KW-0472">Membrane</keyword>
<accession>A0A1I3BGU7</accession>
<gene>
    <name evidence="10" type="ORF">SAMN05216258_10180</name>
</gene>
<organism evidence="10 11">
    <name type="scientific">Albimonas pacifica</name>
    <dbReference type="NCBI Taxonomy" id="1114924"/>
    <lineage>
        <taxon>Bacteria</taxon>
        <taxon>Pseudomonadati</taxon>
        <taxon>Pseudomonadota</taxon>
        <taxon>Alphaproteobacteria</taxon>
        <taxon>Rhodobacterales</taxon>
        <taxon>Paracoccaceae</taxon>
        <taxon>Albimonas</taxon>
    </lineage>
</organism>
<evidence type="ECO:0000256" key="5">
    <source>
        <dbReference type="ARBA" id="ARBA00026121"/>
    </source>
</evidence>
<protein>
    <recommendedName>
        <fullName evidence="6">Long-chain-fatty-acid--CoA ligase</fullName>
        <ecNumber evidence="5">6.2.1.3</ecNumber>
    </recommendedName>
    <alternativeName>
        <fullName evidence="7">Long-chain acyl-CoA synthetase</fullName>
    </alternativeName>
</protein>
<evidence type="ECO:0000313" key="10">
    <source>
        <dbReference type="EMBL" id="SFH61517.1"/>
    </source>
</evidence>
<comment type="subcellular location">
    <subcellularLocation>
        <location evidence="1">Membrane</location>
        <topology evidence="1">Peripheral membrane protein</topology>
    </subcellularLocation>
</comment>
<dbReference type="Pfam" id="PF13193">
    <property type="entry name" value="AMP-binding_C"/>
    <property type="match status" value="1"/>
</dbReference>
<evidence type="ECO:0000256" key="2">
    <source>
        <dbReference type="ARBA" id="ARBA00005005"/>
    </source>
</evidence>
<dbReference type="STRING" id="1114924.SAMN05216258_10180"/>
<evidence type="ECO:0000256" key="1">
    <source>
        <dbReference type="ARBA" id="ARBA00004170"/>
    </source>
</evidence>